<gene>
    <name evidence="1" type="ORF">SAMN05421578_10245</name>
</gene>
<evidence type="ECO:0000313" key="1">
    <source>
        <dbReference type="EMBL" id="SIQ45027.1"/>
    </source>
</evidence>
<dbReference type="Proteomes" id="UP000186666">
    <property type="component" value="Unassembled WGS sequence"/>
</dbReference>
<reference evidence="1 2" key="1">
    <citation type="submission" date="2017-01" db="EMBL/GenBank/DDBJ databases">
        <authorList>
            <person name="Varghese N."/>
            <person name="Submissions S."/>
        </authorList>
    </citation>
    <scope>NUCLEOTIDE SEQUENCE [LARGE SCALE GENOMIC DNA]</scope>
    <source>
        <strain evidence="1 2">ATCC 23464</strain>
    </source>
</reference>
<comment type="caution">
    <text evidence="1">The sequence shown here is derived from an EMBL/GenBank/DDBJ whole genome shotgun (WGS) entry which is preliminary data.</text>
</comment>
<proteinExistence type="predicted"/>
<sequence length="37" mass="4142">MNVREELHKAVASNQKVAVRLNNGEIINRSGRSIHSL</sequence>
<evidence type="ECO:0000313" key="2">
    <source>
        <dbReference type="Proteomes" id="UP000186666"/>
    </source>
</evidence>
<protein>
    <submittedName>
        <fullName evidence="1">Uncharacterized protein</fullName>
    </submittedName>
</protein>
<keyword evidence="2" id="KW-1185">Reference proteome</keyword>
<dbReference type="EMBL" id="FTNK01000002">
    <property type="protein sequence ID" value="SIQ45027.1"/>
    <property type="molecule type" value="Genomic_DNA"/>
</dbReference>
<organism evidence="1 2">
    <name type="scientific">Paenibacillus macquariensis</name>
    <dbReference type="NCBI Taxonomy" id="948756"/>
    <lineage>
        <taxon>Bacteria</taxon>
        <taxon>Bacillati</taxon>
        <taxon>Bacillota</taxon>
        <taxon>Bacilli</taxon>
        <taxon>Bacillales</taxon>
        <taxon>Paenibacillaceae</taxon>
        <taxon>Paenibacillus</taxon>
    </lineage>
</organism>
<accession>A0ABY1JM52</accession>
<name>A0ABY1JM52_9BACL</name>